<organism evidence="2 3">
    <name type="scientific">Caenorhabditis angaria</name>
    <dbReference type="NCBI Taxonomy" id="860376"/>
    <lineage>
        <taxon>Eukaryota</taxon>
        <taxon>Metazoa</taxon>
        <taxon>Ecdysozoa</taxon>
        <taxon>Nematoda</taxon>
        <taxon>Chromadorea</taxon>
        <taxon>Rhabditida</taxon>
        <taxon>Rhabditina</taxon>
        <taxon>Rhabditomorpha</taxon>
        <taxon>Rhabditoidea</taxon>
        <taxon>Rhabditidae</taxon>
        <taxon>Peloderinae</taxon>
        <taxon>Caenorhabditis</taxon>
    </lineage>
</organism>
<dbReference type="EMBL" id="CANHGI010000006">
    <property type="protein sequence ID" value="CAI5455328.1"/>
    <property type="molecule type" value="Genomic_DNA"/>
</dbReference>
<dbReference type="Pfam" id="PF01166">
    <property type="entry name" value="TSC22"/>
    <property type="match status" value="1"/>
</dbReference>
<protein>
    <submittedName>
        <fullName evidence="2">Uncharacterized protein</fullName>
    </submittedName>
</protein>
<dbReference type="InterPro" id="IPR000580">
    <property type="entry name" value="TSC22/Bun"/>
</dbReference>
<feature type="region of interest" description="Disordered" evidence="1">
    <location>
        <begin position="1"/>
        <end position="72"/>
    </location>
</feature>
<evidence type="ECO:0000256" key="1">
    <source>
        <dbReference type="SAM" id="MobiDB-lite"/>
    </source>
</evidence>
<feature type="compositionally biased region" description="Basic and acidic residues" evidence="1">
    <location>
        <begin position="1"/>
        <end position="17"/>
    </location>
</feature>
<dbReference type="Proteomes" id="UP001152747">
    <property type="component" value="Unassembled WGS sequence"/>
</dbReference>
<dbReference type="Gene3D" id="1.20.5.490">
    <property type="entry name" value="Single helix bin"/>
    <property type="match status" value="1"/>
</dbReference>
<keyword evidence="3" id="KW-1185">Reference proteome</keyword>
<accession>A0A9P1J1T2</accession>
<reference evidence="2" key="1">
    <citation type="submission" date="2022-11" db="EMBL/GenBank/DDBJ databases">
        <authorList>
            <person name="Kikuchi T."/>
        </authorList>
    </citation>
    <scope>NUCLEOTIDE SEQUENCE</scope>
    <source>
        <strain evidence="2">PS1010</strain>
    </source>
</reference>
<dbReference type="PANTHER" id="PTHR12348">
    <property type="entry name" value="TSC22"/>
    <property type="match status" value="1"/>
</dbReference>
<feature type="region of interest" description="Disordered" evidence="1">
    <location>
        <begin position="87"/>
        <end position="135"/>
    </location>
</feature>
<name>A0A9P1J1T2_9PELO</name>
<sequence length="365" mass="40443">MKHRDRTMFNESAEKQTKSTTLTIVEEEEPAKKNRPPDLSGFTILDERWKGSSSEDSDDSLPVGSYISTGETPGRFCKSVDFRQLQEQRRQQHLQQQQIQQKPPVPVSVPTTPIRKTNPPIPPSTPSATPMASGGSRFKIVPVETRDPFFTRVPKHACPPPVIPPPAAAAVAAALKKEEIVNRSSRSLSDIHPVPSATVQQKMSLQQPPLPKPVYILPKVTTTPQKTASNNVHSHTITNGSPAQVAAQATLKNGATSESLKGLEKSLTNNTEPRRTKRNPLLRAKTVVAASPPVPHHNSLNIDSKIEQAMDLVKTHLMFAVREEVDGLRSKIYDLENHVHRLESENAILRRTIPNEILQKIHMKL</sequence>
<dbReference type="SUPFAM" id="SSF58026">
    <property type="entry name" value="Delta-sleep-inducing peptide immunoreactive peptide"/>
    <property type="match status" value="1"/>
</dbReference>
<dbReference type="PANTHER" id="PTHR12348:SF27">
    <property type="entry name" value="FLOCCULATION PROTEIN FLO11-RELATED"/>
    <property type="match status" value="1"/>
</dbReference>
<evidence type="ECO:0000313" key="2">
    <source>
        <dbReference type="EMBL" id="CAI5455328.1"/>
    </source>
</evidence>
<proteinExistence type="predicted"/>
<feature type="region of interest" description="Disordered" evidence="1">
    <location>
        <begin position="254"/>
        <end position="274"/>
    </location>
</feature>
<dbReference type="AlphaFoldDB" id="A0A9P1J1T2"/>
<dbReference type="GO" id="GO:0006357">
    <property type="term" value="P:regulation of transcription by RNA polymerase II"/>
    <property type="evidence" value="ECO:0007669"/>
    <property type="project" value="InterPro"/>
</dbReference>
<comment type="caution">
    <text evidence="2">The sequence shown here is derived from an EMBL/GenBank/DDBJ whole genome shotgun (WGS) entry which is preliminary data.</text>
</comment>
<dbReference type="CDD" id="cd21936">
    <property type="entry name" value="ZIP_TSC22D"/>
    <property type="match status" value="1"/>
</dbReference>
<dbReference type="OrthoDB" id="8961796at2759"/>
<gene>
    <name evidence="2" type="ORF">CAMP_LOCUS17965</name>
</gene>
<evidence type="ECO:0000313" key="3">
    <source>
        <dbReference type="Proteomes" id="UP001152747"/>
    </source>
</evidence>